<dbReference type="Proteomes" id="UP000199524">
    <property type="component" value="Chromosome I"/>
</dbReference>
<dbReference type="GO" id="GO:0046872">
    <property type="term" value="F:metal ion binding"/>
    <property type="evidence" value="ECO:0007669"/>
    <property type="project" value="UniProtKB-KW"/>
</dbReference>
<keyword evidence="2" id="KW-0456">Lyase</keyword>
<evidence type="ECO:0000256" key="1">
    <source>
        <dbReference type="ARBA" id="ARBA00022723"/>
    </source>
</evidence>
<dbReference type="InterPro" id="IPR001303">
    <property type="entry name" value="Aldolase_II/adducin_N"/>
</dbReference>
<feature type="domain" description="Class II aldolase/adducin N-terminal" evidence="3">
    <location>
        <begin position="6"/>
        <end position="184"/>
    </location>
</feature>
<dbReference type="PANTHER" id="PTHR22789">
    <property type="entry name" value="FUCULOSE PHOSPHATE ALDOLASE"/>
    <property type="match status" value="1"/>
</dbReference>
<dbReference type="GO" id="GO:0005829">
    <property type="term" value="C:cytosol"/>
    <property type="evidence" value="ECO:0007669"/>
    <property type="project" value="TreeGrafter"/>
</dbReference>
<evidence type="ECO:0000256" key="2">
    <source>
        <dbReference type="ARBA" id="ARBA00023239"/>
    </source>
</evidence>
<dbReference type="GeneID" id="300208764"/>
<dbReference type="InterPro" id="IPR050197">
    <property type="entry name" value="Aldolase_class_II_sugar_metab"/>
</dbReference>
<dbReference type="Gene3D" id="3.40.225.10">
    <property type="entry name" value="Class II aldolase/adducin N-terminal domain"/>
    <property type="match status" value="1"/>
</dbReference>
<dbReference type="Pfam" id="PF00596">
    <property type="entry name" value="Aldolase_II"/>
    <property type="match status" value="1"/>
</dbReference>
<keyword evidence="1" id="KW-0479">Metal-binding</keyword>
<keyword evidence="5" id="KW-1185">Reference proteome</keyword>
<evidence type="ECO:0000259" key="3">
    <source>
        <dbReference type="SMART" id="SM01007"/>
    </source>
</evidence>
<dbReference type="PANTHER" id="PTHR22789:SF0">
    <property type="entry name" value="3-OXO-TETRONATE 4-PHOSPHATE DECARBOXYLASE-RELATED"/>
    <property type="match status" value="1"/>
</dbReference>
<evidence type="ECO:0000313" key="5">
    <source>
        <dbReference type="Proteomes" id="UP000199524"/>
    </source>
</evidence>
<dbReference type="EMBL" id="LT629777">
    <property type="protein sequence ID" value="SDT06995.1"/>
    <property type="molecule type" value="Genomic_DNA"/>
</dbReference>
<dbReference type="InterPro" id="IPR036409">
    <property type="entry name" value="Aldolase_II/adducin_N_sf"/>
</dbReference>
<dbReference type="AlphaFoldDB" id="A0A1H1XCJ7"/>
<dbReference type="GO" id="GO:0019323">
    <property type="term" value="P:pentose catabolic process"/>
    <property type="evidence" value="ECO:0007669"/>
    <property type="project" value="TreeGrafter"/>
</dbReference>
<sequence length="222" mass="24431">MSLFQQQVVELSQHLSRLGFFAATGGNLALRIDAEFMAVTPSAVDYHSMQAKDVCIVRLRDLHKVAGEGTPSVESSLHARVLRRRADVQCTIHTHQPLASACTLFGEALVVDRAPTRQLLGARIPIVGYAPSGSRWLASKLERAIRPDLNGYLMRNHGVLCCGPDIGTTLERLEGLEDFCRQYLLDHIHARLQEQPGLRSASLPLIEALLESSSSVPSFNRP</sequence>
<dbReference type="SMART" id="SM01007">
    <property type="entry name" value="Aldolase_II"/>
    <property type="match status" value="1"/>
</dbReference>
<proteinExistence type="predicted"/>
<dbReference type="GO" id="GO:0016832">
    <property type="term" value="F:aldehyde-lyase activity"/>
    <property type="evidence" value="ECO:0007669"/>
    <property type="project" value="TreeGrafter"/>
</dbReference>
<protein>
    <submittedName>
        <fullName evidence="4">L-fuculose-phosphate aldolase</fullName>
    </submittedName>
</protein>
<gene>
    <name evidence="4" type="ORF">SAMN05216598_3846</name>
</gene>
<dbReference type="SUPFAM" id="SSF53639">
    <property type="entry name" value="AraD/HMP-PK domain-like"/>
    <property type="match status" value="1"/>
</dbReference>
<dbReference type="RefSeq" id="WP_090207589.1">
    <property type="nucleotide sequence ID" value="NZ_LT629777.1"/>
</dbReference>
<name>A0A1H1XCJ7_9PSED</name>
<evidence type="ECO:0000313" key="4">
    <source>
        <dbReference type="EMBL" id="SDT06995.1"/>
    </source>
</evidence>
<accession>A0A1H1XCJ7</accession>
<reference evidence="5" key="1">
    <citation type="submission" date="2016-10" db="EMBL/GenBank/DDBJ databases">
        <authorList>
            <person name="Varghese N."/>
            <person name="Submissions S."/>
        </authorList>
    </citation>
    <scope>NUCLEOTIDE SEQUENCE [LARGE SCALE GENOMIC DNA]</scope>
    <source>
        <strain evidence="5">ATCC 23835</strain>
    </source>
</reference>
<organism evidence="4 5">
    <name type="scientific">Pseudomonas asplenii</name>
    <dbReference type="NCBI Taxonomy" id="53407"/>
    <lineage>
        <taxon>Bacteria</taxon>
        <taxon>Pseudomonadati</taxon>
        <taxon>Pseudomonadota</taxon>
        <taxon>Gammaproteobacteria</taxon>
        <taxon>Pseudomonadales</taxon>
        <taxon>Pseudomonadaceae</taxon>
        <taxon>Pseudomonas</taxon>
    </lineage>
</organism>